<keyword evidence="2" id="KW-1185">Reference proteome</keyword>
<reference evidence="1 2" key="1">
    <citation type="submission" date="2015-01" db="EMBL/GenBank/DDBJ databases">
        <title>Evolution of Trichinella species and genotypes.</title>
        <authorList>
            <person name="Korhonen P.K."/>
            <person name="Edoardo P."/>
            <person name="Giuseppe L.R."/>
            <person name="Gasser R.B."/>
        </authorList>
    </citation>
    <scope>NUCLEOTIDE SEQUENCE [LARGE SCALE GENOMIC DNA]</scope>
    <source>
        <strain evidence="1">ISS470</strain>
    </source>
</reference>
<dbReference type="Proteomes" id="UP000054995">
    <property type="component" value="Unassembled WGS sequence"/>
</dbReference>
<proteinExistence type="predicted"/>
<dbReference type="AlphaFoldDB" id="A0A0V1FJY3"/>
<accession>A0A0V1FJY3</accession>
<gene>
    <name evidence="1" type="ORF">T4D_556</name>
</gene>
<comment type="caution">
    <text evidence="1">The sequence shown here is derived from an EMBL/GenBank/DDBJ whole genome shotgun (WGS) entry which is preliminary data.</text>
</comment>
<dbReference type="EMBL" id="JYDT01000074">
    <property type="protein sequence ID" value="KRY86274.1"/>
    <property type="molecule type" value="Genomic_DNA"/>
</dbReference>
<evidence type="ECO:0000313" key="2">
    <source>
        <dbReference type="Proteomes" id="UP000054995"/>
    </source>
</evidence>
<organism evidence="1 2">
    <name type="scientific">Trichinella pseudospiralis</name>
    <name type="common">Parasitic roundworm</name>
    <dbReference type="NCBI Taxonomy" id="6337"/>
    <lineage>
        <taxon>Eukaryota</taxon>
        <taxon>Metazoa</taxon>
        <taxon>Ecdysozoa</taxon>
        <taxon>Nematoda</taxon>
        <taxon>Enoplea</taxon>
        <taxon>Dorylaimia</taxon>
        <taxon>Trichinellida</taxon>
        <taxon>Trichinellidae</taxon>
        <taxon>Trichinella</taxon>
    </lineage>
</organism>
<sequence>MPSKGECTFIFFERSNQQSTNASRAVLCLNYQPAWLTAWRSISAKWRKLLCTVDLNSEKLTARAMGKLVDQEAFSPSKLLI</sequence>
<protein>
    <submittedName>
        <fullName evidence="1">Uncharacterized protein</fullName>
    </submittedName>
</protein>
<name>A0A0V1FJY3_TRIPS</name>
<evidence type="ECO:0000313" key="1">
    <source>
        <dbReference type="EMBL" id="KRY86274.1"/>
    </source>
</evidence>